<comment type="caution">
    <text evidence="1">The sequence shown here is derived from an EMBL/GenBank/DDBJ whole genome shotgun (WGS) entry which is preliminary data.</text>
</comment>
<name>A0ACC3CK27_PYRYE</name>
<evidence type="ECO:0000313" key="1">
    <source>
        <dbReference type="EMBL" id="KAK1870343.1"/>
    </source>
</evidence>
<evidence type="ECO:0000313" key="2">
    <source>
        <dbReference type="Proteomes" id="UP000798662"/>
    </source>
</evidence>
<gene>
    <name evidence="1" type="ORF">I4F81_012805</name>
</gene>
<dbReference type="EMBL" id="CM020620">
    <property type="protein sequence ID" value="KAK1870343.1"/>
    <property type="molecule type" value="Genomic_DNA"/>
</dbReference>
<accession>A0ACC3CK27</accession>
<keyword evidence="2" id="KW-1185">Reference proteome</keyword>
<sequence length="73" mass="8342">MCSFRWPVASYRNYTVACPSECTSQLGGPLTIYNSALHAYRTALLVFTNQYHNGTFLRTLEGTAFWSDGHQRY</sequence>
<dbReference type="Proteomes" id="UP000798662">
    <property type="component" value="Chromosome 3"/>
</dbReference>
<protein>
    <submittedName>
        <fullName evidence="1">Uncharacterized protein</fullName>
    </submittedName>
</protein>
<proteinExistence type="predicted"/>
<reference evidence="1" key="1">
    <citation type="submission" date="2019-11" db="EMBL/GenBank/DDBJ databases">
        <title>Nori genome reveals adaptations in red seaweeds to the harsh intertidal environment.</title>
        <authorList>
            <person name="Wang D."/>
            <person name="Mao Y."/>
        </authorList>
    </citation>
    <scope>NUCLEOTIDE SEQUENCE</scope>
    <source>
        <tissue evidence="1">Gametophyte</tissue>
    </source>
</reference>
<organism evidence="1 2">
    <name type="scientific">Pyropia yezoensis</name>
    <name type="common">Susabi-nori</name>
    <name type="synonym">Porphyra yezoensis</name>
    <dbReference type="NCBI Taxonomy" id="2788"/>
    <lineage>
        <taxon>Eukaryota</taxon>
        <taxon>Rhodophyta</taxon>
        <taxon>Bangiophyceae</taxon>
        <taxon>Bangiales</taxon>
        <taxon>Bangiaceae</taxon>
        <taxon>Pyropia</taxon>
    </lineage>
</organism>